<feature type="transmembrane region" description="Helical" evidence="1">
    <location>
        <begin position="843"/>
        <end position="864"/>
    </location>
</feature>
<keyword evidence="1" id="KW-1133">Transmembrane helix</keyword>
<feature type="transmembrane region" description="Helical" evidence="1">
    <location>
        <begin position="575"/>
        <end position="594"/>
    </location>
</feature>
<feature type="transmembrane region" description="Helical" evidence="1">
    <location>
        <begin position="707"/>
        <end position="727"/>
    </location>
</feature>
<evidence type="ECO:0000313" key="4">
    <source>
        <dbReference type="Proteomes" id="UP001440984"/>
    </source>
</evidence>
<dbReference type="InterPro" id="IPR027417">
    <property type="entry name" value="P-loop_NTPase"/>
</dbReference>
<dbReference type="PROSITE" id="PS50104">
    <property type="entry name" value="TIR"/>
    <property type="match status" value="1"/>
</dbReference>
<gene>
    <name evidence="3" type="ORF">ABJI51_12290</name>
</gene>
<feature type="domain" description="TIR" evidence="2">
    <location>
        <begin position="1"/>
        <end position="128"/>
    </location>
</feature>
<feature type="transmembrane region" description="Helical" evidence="1">
    <location>
        <begin position="601"/>
        <end position="618"/>
    </location>
</feature>
<keyword evidence="1" id="KW-0472">Membrane</keyword>
<feature type="transmembrane region" description="Helical" evidence="1">
    <location>
        <begin position="922"/>
        <end position="944"/>
    </location>
</feature>
<feature type="transmembrane region" description="Helical" evidence="1">
    <location>
        <begin position="666"/>
        <end position="687"/>
    </location>
</feature>
<feature type="transmembrane region" description="Helical" evidence="1">
    <location>
        <begin position="804"/>
        <end position="823"/>
    </location>
</feature>
<evidence type="ECO:0000313" key="3">
    <source>
        <dbReference type="EMBL" id="MEQ0559856.1"/>
    </source>
</evidence>
<reference evidence="3 4" key="1">
    <citation type="submission" date="2024-05" db="EMBL/GenBank/DDBJ databases">
        <authorList>
            <person name="Zhao H."/>
            <person name="Xu Y."/>
            <person name="Lin S."/>
            <person name="Spain J.C."/>
            <person name="Zhou N.-Y."/>
        </authorList>
    </citation>
    <scope>NUCLEOTIDE SEQUENCE [LARGE SCALE GENOMIC DNA]</scope>
    <source>
        <strain evidence="3 4">NEAU-NG30</strain>
    </source>
</reference>
<protein>
    <submittedName>
        <fullName evidence="3">TIR domain-containing protein</fullName>
    </submittedName>
</protein>
<dbReference type="InterPro" id="IPR007111">
    <property type="entry name" value="NACHT_NTPase"/>
</dbReference>
<feature type="transmembrane region" description="Helical" evidence="1">
    <location>
        <begin position="624"/>
        <end position="645"/>
    </location>
</feature>
<organism evidence="3 4">
    <name type="scientific">Amycolatopsis melonis</name>
    <dbReference type="NCBI Taxonomy" id="3156488"/>
    <lineage>
        <taxon>Bacteria</taxon>
        <taxon>Bacillati</taxon>
        <taxon>Actinomycetota</taxon>
        <taxon>Actinomycetes</taxon>
        <taxon>Pseudonocardiales</taxon>
        <taxon>Pseudonocardiaceae</taxon>
        <taxon>Amycolatopsis</taxon>
    </lineage>
</organism>
<comment type="caution">
    <text evidence="3">The sequence shown here is derived from an EMBL/GenBank/DDBJ whole genome shotgun (WGS) entry which is preliminary data.</text>
</comment>
<feature type="transmembrane region" description="Helical" evidence="1">
    <location>
        <begin position="898"/>
        <end position="916"/>
    </location>
</feature>
<feature type="transmembrane region" description="Helical" evidence="1">
    <location>
        <begin position="734"/>
        <end position="753"/>
    </location>
</feature>
<dbReference type="InterPro" id="IPR000157">
    <property type="entry name" value="TIR_dom"/>
</dbReference>
<keyword evidence="1" id="KW-0812">Transmembrane</keyword>
<dbReference type="EMBL" id="JBDZYD010000004">
    <property type="protein sequence ID" value="MEQ0559856.1"/>
    <property type="molecule type" value="Genomic_DNA"/>
</dbReference>
<dbReference type="RefSeq" id="WP_348950237.1">
    <property type="nucleotide sequence ID" value="NZ_JBDZYD010000004.1"/>
</dbReference>
<evidence type="ECO:0000256" key="1">
    <source>
        <dbReference type="SAM" id="Phobius"/>
    </source>
</evidence>
<name>A0ABV0LC28_9PSEU</name>
<dbReference type="Gene3D" id="3.40.50.300">
    <property type="entry name" value="P-loop containing nucleotide triphosphate hydrolases"/>
    <property type="match status" value="1"/>
</dbReference>
<sequence>MTGLFVNYRTEDGEWAARTIAEKLAKFFGVENVFFASRSITLGEDFAEAIERELGDCEILLAVIGRNWLKEDEAGRRRIDEPADWVRAEIRQALDRGISVIPVLVDGAGRLTEADLPPDIARLARCQYLRLGYRSKEAEYTVLADELVGLISDISRYRTGRAGRLGHRAPGPLDDIAEHLAEAVSAQWTREEENRRIHDPAPLPVRWKNADEALIDHWATILGNPAGVDREPLELAGELGAIVATYRRIPSGRLFVLGDAGSGKTILAIRFTLAMLGRRSEGDPVPVIVNLASWNPAKTPFRDWLTGQLADNHPALSARGPNGSSLATDLVGSGRILPVLDGFDEIAVGLHPLAMKALNGTALPLLLTSRPEEYASAVGNVDVLTAAAGIALAPLGVADLAGYLPSTTRRTRSAGGHVTPLWKPVLDRLAEQPPSRAAANLAEALSAPLMVGLARAIYSDTPGHDPADLLDGDRFGTTLAIEEHLLRGFVPALYEKAGQRRFDAARAERWLGFLADHLNRTGSHDLAWWQICSAIPRHTRAIVIGVAVTVAILLALTLNAGLYALLRDDAPHPDWSAVLLFGVLSGFSAATGVGTRRTGSTVAAFILSCCTAVSIWSVSGNNALNSAIMQGICITLIFVSMNKLSVGDELAPSRVRITFHGQASKYLVSAIFVLVGSLLAILCLAYFNLAIGWSESTFHRVAPEASAPLAIVFGLWALVMCSFSGFAPRYRLKSAIVGSLQSLVATFCLLVIVKGPTAALSDLLPVGPPAVAFGFAVGLPVGGTELREGWGLVGYLARTRPVRFAITGLVVGVILRTLSLVFPGLIPPDFIGGEEGYGNAEKIIGGAVSGVFFGIVAALIAGVFKVMEKFEIEFDITVAVNPVFLLAADRRNALARSLLYAVTLGGGMAILDAVTATGDDPVIMVGAVLGVSFAMVVLVAGRAWGRWLVLSRLWLPLTGRLPWRLVGFLEDARRRGVLRQVGAVYQFRHARLQDQLARRYREEPAPRLERARALQN</sequence>
<accession>A0ABV0LC28</accession>
<dbReference type="SUPFAM" id="SSF52200">
    <property type="entry name" value="Toll/Interleukin receptor TIR domain"/>
    <property type="match status" value="1"/>
</dbReference>
<feature type="transmembrane region" description="Helical" evidence="1">
    <location>
        <begin position="541"/>
        <end position="563"/>
    </location>
</feature>
<keyword evidence="4" id="KW-1185">Reference proteome</keyword>
<evidence type="ECO:0000259" key="2">
    <source>
        <dbReference type="PROSITE" id="PS50104"/>
    </source>
</evidence>
<dbReference type="Proteomes" id="UP001440984">
    <property type="component" value="Unassembled WGS sequence"/>
</dbReference>
<dbReference type="Pfam" id="PF05729">
    <property type="entry name" value="NACHT"/>
    <property type="match status" value="1"/>
</dbReference>
<dbReference type="InterPro" id="IPR035897">
    <property type="entry name" value="Toll_tir_struct_dom_sf"/>
</dbReference>
<feature type="transmembrane region" description="Helical" evidence="1">
    <location>
        <begin position="383"/>
        <end position="404"/>
    </location>
</feature>
<dbReference type="Gene3D" id="3.40.50.10140">
    <property type="entry name" value="Toll/interleukin-1 receptor homology (TIR) domain"/>
    <property type="match status" value="1"/>
</dbReference>
<dbReference type="Pfam" id="PF13676">
    <property type="entry name" value="TIR_2"/>
    <property type="match status" value="1"/>
</dbReference>
<proteinExistence type="predicted"/>
<feature type="transmembrane region" description="Helical" evidence="1">
    <location>
        <begin position="765"/>
        <end position="783"/>
    </location>
</feature>